<dbReference type="GO" id="GO:0005737">
    <property type="term" value="C:cytoplasm"/>
    <property type="evidence" value="ECO:0007669"/>
    <property type="project" value="TreeGrafter"/>
</dbReference>
<keyword evidence="10" id="KW-0460">Magnesium</keyword>
<feature type="domain" description="Plant heme peroxidase family profile" evidence="22">
    <location>
        <begin position="546"/>
        <end position="848"/>
    </location>
</feature>
<dbReference type="InterPro" id="IPR000823">
    <property type="entry name" value="Peroxidase_pln"/>
</dbReference>
<sequence length="848" mass="93976">MSSCFCCCIIRPSLLNQDPNYSSSWNSPPIRPNFPLTLKNDWNHNISSRLITRILHQDQQGLGLGVVSTDSSVAFTSPVIDTKEEEVEHVLLNGVADTKSPTHSTKFKKKKEDDDSFENRFKLRNGREVFEEKAYLVGVERKGDEDSFGIDESLKELAQLADTAGVLVVGSTNQKLASPNPRTYIGSGKVAEIKSAIHGLGVETVIFDDELSAGQLRNLEKAFGGDVALAQMEYQLPRLTKMWTHLERQAGGKVKGMGEKQIEVDKRILRTQIGVLKKELESVRKHRKQYRNRRISVPVPVVSLVGYTNAGKSTLLNRLTGANVLAEDRLFATLDPTTRRVQMKNGKEFLLTDTVGFIQKLPTTLVAAFRATLEEISESSLLVHVVDISHPLAKQQIEAVEKVLSELDVASIPKLMVWNKVDRVSNPQTIKLEAEKREDVVCISAMNGEGLHEFCNAVQEKLKDSMVWVEALIPFDKGELLSTIHQVGMVERTEYKENGTLVKAYVPLRFARLLTPMRQLSSLSLAHPGFNYGWGGHGGSGGWSFGLFPEFYQYSCPQANDIVMSVLERAIANEPRMAASLLRLHFHDCFVQGCDASVLLDDSATIVSEKKSLPNRNSLRGFEVIDEIKAKLEEACPQTVSCADIVALAARGSTLLSGGPNWELPLGRRDSKTASLTTSNNNIPPPNSTLQNLLIFFKRQGLDEVDLVALSGGHTIGVARCVTFKQRLYNQNGNNQPDETLERSYYHNLKSVCPSSGGDNNISPLDFATPAKFDNTYFKLILWGKGLLTSDEVLYTGSGGTSMQLVERYAEDEGLFFNQFAESMVKMGNITPLTGFKGEVRKNCRQVN</sequence>
<dbReference type="PANTHER" id="PTHR10229:SF0">
    <property type="entry name" value="GTP-BINDING PROTEIN 6-RELATED"/>
    <property type="match status" value="1"/>
</dbReference>
<evidence type="ECO:0000256" key="11">
    <source>
        <dbReference type="ARBA" id="ARBA00023002"/>
    </source>
</evidence>
<comment type="function">
    <text evidence="2">Removal of H(2)O(2), oxidation of toxic reductants, biosynthesis and degradation of lignin, suberization, auxin catabolism, response to environmental stresses such as wounding, pathogen attack and oxidative stress. These functions might be dependent on each isozyme/isoform in each plant tissue.</text>
</comment>
<dbReference type="Pfam" id="PF13167">
    <property type="entry name" value="GTP-bdg_N"/>
    <property type="match status" value="1"/>
</dbReference>
<keyword evidence="12 19" id="KW-0408">Iron</keyword>
<evidence type="ECO:0000256" key="12">
    <source>
        <dbReference type="ARBA" id="ARBA00023004"/>
    </source>
</evidence>
<evidence type="ECO:0000256" key="4">
    <source>
        <dbReference type="ARBA" id="ARBA00012313"/>
    </source>
</evidence>
<dbReference type="HAMAP" id="MF_00900">
    <property type="entry name" value="GTPase_HflX"/>
    <property type="match status" value="1"/>
</dbReference>
<dbReference type="GO" id="GO:0046872">
    <property type="term" value="F:metal ion binding"/>
    <property type="evidence" value="ECO:0007669"/>
    <property type="project" value="UniProtKB-KW"/>
</dbReference>
<feature type="binding site" evidence="19">
    <location>
        <position position="591"/>
    </location>
    <ligand>
        <name>Ca(2+)</name>
        <dbReference type="ChEBI" id="CHEBI:29108"/>
        <label>1</label>
    </ligand>
</feature>
<dbReference type="GO" id="GO:0020037">
    <property type="term" value="F:heme binding"/>
    <property type="evidence" value="ECO:0007669"/>
    <property type="project" value="InterPro"/>
</dbReference>
<dbReference type="FunFam" id="1.10.420.10:FF:000001">
    <property type="entry name" value="Peroxidase"/>
    <property type="match status" value="1"/>
</dbReference>
<feature type="binding site" evidence="19">
    <location>
        <position position="597"/>
    </location>
    <ligand>
        <name>Ca(2+)</name>
        <dbReference type="ChEBI" id="CHEBI:29108"/>
        <label>1</label>
    </ligand>
</feature>
<feature type="disulfide bond" evidence="21">
    <location>
        <begin position="721"/>
        <end position="753"/>
    </location>
</feature>
<keyword evidence="8" id="KW-0547">Nucleotide-binding</keyword>
<feature type="binding site" evidence="19">
    <location>
        <position position="588"/>
    </location>
    <ligand>
        <name>Ca(2+)</name>
        <dbReference type="ChEBI" id="CHEBI:29108"/>
        <label>1</label>
    </ligand>
</feature>
<comment type="cofactor">
    <cofactor evidence="19">
        <name>heme b</name>
        <dbReference type="ChEBI" id="CHEBI:60344"/>
    </cofactor>
    <text evidence="19">Binds 1 heme b (iron(II)-protoporphyrin IX) group per subunit.</text>
</comment>
<feature type="binding site" evidence="18">
    <location>
        <position position="684"/>
    </location>
    <ligand>
        <name>substrate</name>
    </ligand>
</feature>
<dbReference type="PROSITE" id="PS51705">
    <property type="entry name" value="G_HFLX"/>
    <property type="match status" value="1"/>
</dbReference>
<evidence type="ECO:0000256" key="2">
    <source>
        <dbReference type="ARBA" id="ARBA00002322"/>
    </source>
</evidence>
<dbReference type="InterPro" id="IPR006073">
    <property type="entry name" value="GTP-bd"/>
</dbReference>
<evidence type="ECO:0000256" key="16">
    <source>
        <dbReference type="ARBA" id="ARBA00023324"/>
    </source>
</evidence>
<evidence type="ECO:0000256" key="18">
    <source>
        <dbReference type="PIRSR" id="PIRSR600823-2"/>
    </source>
</evidence>
<comment type="catalytic activity">
    <reaction evidence="1">
        <text>2 a phenolic donor + H2O2 = 2 a phenolic radical donor + 2 H2O</text>
        <dbReference type="Rhea" id="RHEA:56136"/>
        <dbReference type="ChEBI" id="CHEBI:15377"/>
        <dbReference type="ChEBI" id="CHEBI:16240"/>
        <dbReference type="ChEBI" id="CHEBI:139520"/>
        <dbReference type="ChEBI" id="CHEBI:139521"/>
        <dbReference type="EC" id="1.11.1.7"/>
    </reaction>
</comment>
<dbReference type="Pfam" id="PF01926">
    <property type="entry name" value="MMR_HSR1"/>
    <property type="match status" value="1"/>
</dbReference>
<keyword evidence="13" id="KW-0342">GTP-binding</keyword>
<evidence type="ECO:0000256" key="17">
    <source>
        <dbReference type="PIRSR" id="PIRSR600823-1"/>
    </source>
</evidence>
<evidence type="ECO:0000256" key="6">
    <source>
        <dbReference type="ARBA" id="ARBA00022617"/>
    </source>
</evidence>
<evidence type="ECO:0000256" key="14">
    <source>
        <dbReference type="ARBA" id="ARBA00023157"/>
    </source>
</evidence>
<dbReference type="Gene3D" id="6.10.250.2860">
    <property type="match status" value="1"/>
</dbReference>
<keyword evidence="9 19" id="KW-0106">Calcium</keyword>
<dbReference type="PRINTS" id="PR00458">
    <property type="entry name" value="PEROXIDASE"/>
</dbReference>
<feature type="binding site" evidence="19">
    <location>
        <position position="769"/>
    </location>
    <ligand>
        <name>Ca(2+)</name>
        <dbReference type="ChEBI" id="CHEBI:29108"/>
        <label>2</label>
    </ligand>
</feature>
<feature type="disulfide bond" evidence="21">
    <location>
        <begin position="556"/>
        <end position="636"/>
    </location>
</feature>
<feature type="domain" description="Hflx-type G" evidence="23">
    <location>
        <begin position="300"/>
        <end position="466"/>
    </location>
</feature>
<feature type="disulfide bond" evidence="21">
    <location>
        <begin position="642"/>
        <end position="844"/>
    </location>
</feature>
<dbReference type="EMBL" id="OIVN01005668">
    <property type="protein sequence ID" value="SPD23511.1"/>
    <property type="molecule type" value="Genomic_DNA"/>
</dbReference>
<dbReference type="NCBIfam" id="TIGR00231">
    <property type="entry name" value="small_GTP"/>
    <property type="match status" value="1"/>
</dbReference>
<keyword evidence="11" id="KW-0560">Oxidoreductase</keyword>
<feature type="binding site" evidence="19">
    <location>
        <position position="715"/>
    </location>
    <ligand>
        <name>Ca(2+)</name>
        <dbReference type="ChEBI" id="CHEBI:29108"/>
        <label>2</label>
    </ligand>
</feature>
<keyword evidence="16" id="KW-0376">Hydrogen peroxide</keyword>
<dbReference type="InterPro" id="IPR002016">
    <property type="entry name" value="Haem_peroxidase"/>
</dbReference>
<keyword evidence="6" id="KW-0349">Heme</keyword>
<evidence type="ECO:0000256" key="1">
    <source>
        <dbReference type="ARBA" id="ARBA00000189"/>
    </source>
</evidence>
<dbReference type="InterPro" id="IPR027417">
    <property type="entry name" value="P-loop_NTPase"/>
</dbReference>
<evidence type="ECO:0000256" key="9">
    <source>
        <dbReference type="ARBA" id="ARBA00022837"/>
    </source>
</evidence>
<dbReference type="GO" id="GO:0006979">
    <property type="term" value="P:response to oxidative stress"/>
    <property type="evidence" value="ECO:0007669"/>
    <property type="project" value="InterPro"/>
</dbReference>
<dbReference type="GO" id="GO:0042744">
    <property type="term" value="P:hydrogen peroxide catabolic process"/>
    <property type="evidence" value="ECO:0007669"/>
    <property type="project" value="UniProtKB-KW"/>
</dbReference>
<dbReference type="PROSITE" id="PS00435">
    <property type="entry name" value="PEROXIDASE_1"/>
    <property type="match status" value="1"/>
</dbReference>
<feature type="binding site" evidence="19">
    <location>
        <position position="595"/>
    </location>
    <ligand>
        <name>Ca(2+)</name>
        <dbReference type="ChEBI" id="CHEBI:29108"/>
        <label>1</label>
    </ligand>
</feature>
<dbReference type="PRINTS" id="PR00461">
    <property type="entry name" value="PLPEROXIDASE"/>
</dbReference>
<dbReference type="InterPro" id="IPR030394">
    <property type="entry name" value="G_HFLX_dom"/>
</dbReference>
<dbReference type="EC" id="1.11.1.7" evidence="4"/>
<dbReference type="InterPro" id="IPR016496">
    <property type="entry name" value="GTPase_HflX"/>
</dbReference>
<keyword evidence="15" id="KW-0325">Glycoprotein</keyword>
<dbReference type="InterPro" id="IPR033905">
    <property type="entry name" value="Secretory_peroxidase"/>
</dbReference>
<dbReference type="Gene3D" id="3.40.50.300">
    <property type="entry name" value="P-loop containing nucleotide triphosphate hydrolases"/>
    <property type="match status" value="1"/>
</dbReference>
<organism evidence="24">
    <name type="scientific">Fagus sylvatica</name>
    <name type="common">Beechnut</name>
    <dbReference type="NCBI Taxonomy" id="28930"/>
    <lineage>
        <taxon>Eukaryota</taxon>
        <taxon>Viridiplantae</taxon>
        <taxon>Streptophyta</taxon>
        <taxon>Embryophyta</taxon>
        <taxon>Tracheophyta</taxon>
        <taxon>Spermatophyta</taxon>
        <taxon>Magnoliopsida</taxon>
        <taxon>eudicotyledons</taxon>
        <taxon>Gunneridae</taxon>
        <taxon>Pentapetalae</taxon>
        <taxon>rosids</taxon>
        <taxon>fabids</taxon>
        <taxon>Fagales</taxon>
        <taxon>Fagaceae</taxon>
        <taxon>Fagus</taxon>
    </lineage>
</organism>
<dbReference type="Gene3D" id="1.10.520.10">
    <property type="match status" value="1"/>
</dbReference>
<gene>
    <name evidence="24" type="ORF">FSB_LOCUS51393</name>
</gene>
<evidence type="ECO:0000256" key="5">
    <source>
        <dbReference type="ARBA" id="ARBA00022559"/>
    </source>
</evidence>
<dbReference type="FunFam" id="1.10.520.10:FF:000001">
    <property type="entry name" value="Peroxidase"/>
    <property type="match status" value="1"/>
</dbReference>
<dbReference type="SUPFAM" id="SSF52540">
    <property type="entry name" value="P-loop containing nucleoside triphosphate hydrolases"/>
    <property type="match status" value="1"/>
</dbReference>
<evidence type="ECO:0000256" key="20">
    <source>
        <dbReference type="PIRSR" id="PIRSR600823-4"/>
    </source>
</evidence>
<keyword evidence="14 21" id="KW-1015">Disulfide bond</keyword>
<dbReference type="InterPro" id="IPR019794">
    <property type="entry name" value="Peroxidases_AS"/>
</dbReference>
<dbReference type="Pfam" id="PF19275">
    <property type="entry name" value="HflX_C"/>
    <property type="match status" value="1"/>
</dbReference>
<evidence type="ECO:0000256" key="3">
    <source>
        <dbReference type="ARBA" id="ARBA00006873"/>
    </source>
</evidence>
<feature type="disulfide bond" evidence="21">
    <location>
        <begin position="589"/>
        <end position="594"/>
    </location>
</feature>
<feature type="binding site" evidence="19">
    <location>
        <position position="593"/>
    </location>
    <ligand>
        <name>Ca(2+)</name>
        <dbReference type="ChEBI" id="CHEBI:29108"/>
        <label>1</label>
    </ligand>
</feature>
<feature type="active site" description="Proton acceptor" evidence="17">
    <location>
        <position position="587"/>
    </location>
</feature>
<proteinExistence type="inferred from homology"/>
<evidence type="ECO:0000256" key="8">
    <source>
        <dbReference type="ARBA" id="ARBA00022741"/>
    </source>
</evidence>
<feature type="site" description="Transition state stabilizer" evidence="20">
    <location>
        <position position="583"/>
    </location>
</feature>
<dbReference type="GO" id="GO:0005525">
    <property type="term" value="F:GTP binding"/>
    <property type="evidence" value="ECO:0007669"/>
    <property type="project" value="UniProtKB-KW"/>
</dbReference>
<evidence type="ECO:0000256" key="21">
    <source>
        <dbReference type="PIRSR" id="PIRSR600823-5"/>
    </source>
</evidence>
<evidence type="ECO:0000259" key="22">
    <source>
        <dbReference type="PROSITE" id="PS50873"/>
    </source>
</evidence>
<dbReference type="InterPro" id="IPR042108">
    <property type="entry name" value="GTPase_HflX_N_sf"/>
</dbReference>
<keyword evidence="7 19" id="KW-0479">Metal-binding</keyword>
<dbReference type="InterPro" id="IPR019793">
    <property type="entry name" value="Peroxidases_heam-ligand_BS"/>
</dbReference>
<reference evidence="24" key="1">
    <citation type="submission" date="2018-02" db="EMBL/GenBank/DDBJ databases">
        <authorList>
            <person name="Cohen D.B."/>
            <person name="Kent A.D."/>
        </authorList>
    </citation>
    <scope>NUCLEOTIDE SEQUENCE</scope>
</reference>
<dbReference type="PANTHER" id="PTHR10229">
    <property type="entry name" value="GTP-BINDING PROTEIN HFLX"/>
    <property type="match status" value="1"/>
</dbReference>
<dbReference type="InterPro" id="IPR025121">
    <property type="entry name" value="GTPase_HflX_N"/>
</dbReference>
<dbReference type="AlphaFoldDB" id="A0A2N9IHW3"/>
<dbReference type="SUPFAM" id="SSF48113">
    <property type="entry name" value="Heme-dependent peroxidases"/>
    <property type="match status" value="1"/>
</dbReference>
<dbReference type="InterPro" id="IPR010255">
    <property type="entry name" value="Haem_peroxidase_sf"/>
</dbReference>
<feature type="binding site" evidence="19">
    <location>
        <position position="766"/>
    </location>
    <ligand>
        <name>Ca(2+)</name>
        <dbReference type="ChEBI" id="CHEBI:29108"/>
        <label>2</label>
    </ligand>
</feature>
<evidence type="ECO:0000256" key="19">
    <source>
        <dbReference type="PIRSR" id="PIRSR600823-3"/>
    </source>
</evidence>
<keyword evidence="5" id="KW-0575">Peroxidase</keyword>
<evidence type="ECO:0000313" key="24">
    <source>
        <dbReference type="EMBL" id="SPD23511.1"/>
    </source>
</evidence>
<dbReference type="InterPro" id="IPR045498">
    <property type="entry name" value="HflX_C"/>
</dbReference>
<evidence type="ECO:0000259" key="23">
    <source>
        <dbReference type="PROSITE" id="PS51705"/>
    </source>
</evidence>
<protein>
    <recommendedName>
        <fullName evidence="4">peroxidase</fullName>
        <ecNumber evidence="4">1.11.1.7</ecNumber>
    </recommendedName>
</protein>
<feature type="binding site" evidence="19">
    <location>
        <position position="774"/>
    </location>
    <ligand>
        <name>Ca(2+)</name>
        <dbReference type="ChEBI" id="CHEBI:29108"/>
        <label>2</label>
    </ligand>
</feature>
<dbReference type="FunFam" id="3.40.50.300:FF:000173">
    <property type="entry name" value="GTPase HflX"/>
    <property type="match status" value="1"/>
</dbReference>
<feature type="binding site" description="axial binding residue" evidence="19">
    <location>
        <position position="714"/>
    </location>
    <ligand>
        <name>heme b</name>
        <dbReference type="ChEBI" id="CHEBI:60344"/>
    </ligand>
    <ligandPart>
        <name>Fe</name>
        <dbReference type="ChEBI" id="CHEBI:18248"/>
    </ligandPart>
</feature>
<evidence type="ECO:0000256" key="13">
    <source>
        <dbReference type="ARBA" id="ARBA00023134"/>
    </source>
</evidence>
<dbReference type="InterPro" id="IPR005225">
    <property type="entry name" value="Small_GTP-bd"/>
</dbReference>
<feature type="binding site" evidence="19">
    <location>
        <position position="609"/>
    </location>
    <ligand>
        <name>Ca(2+)</name>
        <dbReference type="ChEBI" id="CHEBI:29108"/>
        <label>1</label>
    </ligand>
</feature>
<accession>A0A2N9IHW3</accession>
<comment type="cofactor">
    <cofactor evidence="19">
        <name>Ca(2+)</name>
        <dbReference type="ChEBI" id="CHEBI:29108"/>
    </cofactor>
    <text evidence="19">Binds 2 calcium ions per subunit.</text>
</comment>
<evidence type="ECO:0000256" key="15">
    <source>
        <dbReference type="ARBA" id="ARBA00023180"/>
    </source>
</evidence>
<comment type="similarity">
    <text evidence="3">Belongs to the peroxidase family. Ascorbate peroxidase subfamily.</text>
</comment>
<dbReference type="NCBIfam" id="TIGR03156">
    <property type="entry name" value="GTP_HflX"/>
    <property type="match status" value="1"/>
</dbReference>
<dbReference type="Pfam" id="PF00141">
    <property type="entry name" value="peroxidase"/>
    <property type="match status" value="1"/>
</dbReference>
<dbReference type="Gene3D" id="3.40.50.11060">
    <property type="entry name" value="GTPase HflX, N-terminal domain"/>
    <property type="match status" value="1"/>
</dbReference>
<dbReference type="GO" id="GO:0140825">
    <property type="term" value="F:lactoperoxidase activity"/>
    <property type="evidence" value="ECO:0007669"/>
    <property type="project" value="UniProtKB-EC"/>
</dbReference>
<dbReference type="PROSITE" id="PS50873">
    <property type="entry name" value="PEROXIDASE_4"/>
    <property type="match status" value="1"/>
</dbReference>
<dbReference type="PROSITE" id="PS00436">
    <property type="entry name" value="PEROXIDASE_2"/>
    <property type="match status" value="1"/>
</dbReference>
<dbReference type="GO" id="GO:0043022">
    <property type="term" value="F:ribosome binding"/>
    <property type="evidence" value="ECO:0007669"/>
    <property type="project" value="TreeGrafter"/>
</dbReference>
<evidence type="ECO:0000256" key="7">
    <source>
        <dbReference type="ARBA" id="ARBA00022723"/>
    </source>
</evidence>
<dbReference type="Gene3D" id="1.10.420.10">
    <property type="entry name" value="Peroxidase, domain 2"/>
    <property type="match status" value="1"/>
</dbReference>
<dbReference type="CDD" id="cd00693">
    <property type="entry name" value="secretory_peroxidase"/>
    <property type="match status" value="1"/>
</dbReference>
<name>A0A2N9IHW3_FAGSY</name>
<dbReference type="CDD" id="cd01878">
    <property type="entry name" value="HflX"/>
    <property type="match status" value="1"/>
</dbReference>
<evidence type="ECO:0000256" key="10">
    <source>
        <dbReference type="ARBA" id="ARBA00022842"/>
    </source>
</evidence>